<dbReference type="InterPro" id="IPR003660">
    <property type="entry name" value="HAMP_dom"/>
</dbReference>
<dbReference type="PROSITE" id="PS50883">
    <property type="entry name" value="EAL"/>
    <property type="match status" value="1"/>
</dbReference>
<dbReference type="GO" id="GO:0007165">
    <property type="term" value="P:signal transduction"/>
    <property type="evidence" value="ECO:0007669"/>
    <property type="project" value="InterPro"/>
</dbReference>
<dbReference type="Proteomes" id="UP000494329">
    <property type="component" value="Unassembled WGS sequence"/>
</dbReference>
<dbReference type="SUPFAM" id="SSF55073">
    <property type="entry name" value="Nucleotide cyclase"/>
    <property type="match status" value="1"/>
</dbReference>
<dbReference type="SMART" id="SM00086">
    <property type="entry name" value="PAC"/>
    <property type="match status" value="1"/>
</dbReference>
<dbReference type="RefSeq" id="WP_175114249.1">
    <property type="nucleotide sequence ID" value="NZ_CADIKF010000052.1"/>
</dbReference>
<dbReference type="Gene3D" id="3.20.20.450">
    <property type="entry name" value="EAL domain"/>
    <property type="match status" value="1"/>
</dbReference>
<dbReference type="SUPFAM" id="SSF55785">
    <property type="entry name" value="PYP-like sensor domain (PAS domain)"/>
    <property type="match status" value="1"/>
</dbReference>
<dbReference type="SUPFAM" id="SSF158472">
    <property type="entry name" value="HAMP domain-like"/>
    <property type="match status" value="1"/>
</dbReference>
<dbReference type="PROSITE" id="PS50112">
    <property type="entry name" value="PAS"/>
    <property type="match status" value="1"/>
</dbReference>
<keyword evidence="1" id="KW-0472">Membrane</keyword>
<dbReference type="InterPro" id="IPR035965">
    <property type="entry name" value="PAS-like_dom_sf"/>
</dbReference>
<dbReference type="InterPro" id="IPR000160">
    <property type="entry name" value="GGDEF_dom"/>
</dbReference>
<evidence type="ECO:0000259" key="2">
    <source>
        <dbReference type="PROSITE" id="PS50112"/>
    </source>
</evidence>
<dbReference type="InterPro" id="IPR029787">
    <property type="entry name" value="Nucleotide_cyclase"/>
</dbReference>
<accession>A0A6J5EN49</accession>
<dbReference type="AlphaFoldDB" id="A0A6J5EN49"/>
<evidence type="ECO:0000259" key="4">
    <source>
        <dbReference type="PROSITE" id="PS50883"/>
    </source>
</evidence>
<dbReference type="SMART" id="SM00052">
    <property type="entry name" value="EAL"/>
    <property type="match status" value="1"/>
</dbReference>
<dbReference type="CDD" id="cd01948">
    <property type="entry name" value="EAL"/>
    <property type="match status" value="1"/>
</dbReference>
<protein>
    <submittedName>
        <fullName evidence="7">Uncharacterized protein</fullName>
    </submittedName>
</protein>
<reference evidence="7 8" key="1">
    <citation type="submission" date="2020-04" db="EMBL/GenBank/DDBJ databases">
        <authorList>
            <person name="De Canck E."/>
        </authorList>
    </citation>
    <scope>NUCLEOTIDE SEQUENCE [LARGE SCALE GENOMIC DNA]</scope>
    <source>
        <strain evidence="7 8">LMG 29739</strain>
    </source>
</reference>
<dbReference type="GO" id="GO:0016020">
    <property type="term" value="C:membrane"/>
    <property type="evidence" value="ECO:0007669"/>
    <property type="project" value="InterPro"/>
</dbReference>
<dbReference type="Pfam" id="PF00672">
    <property type="entry name" value="HAMP"/>
    <property type="match status" value="1"/>
</dbReference>
<dbReference type="InterPro" id="IPR052155">
    <property type="entry name" value="Biofilm_reg_signaling"/>
</dbReference>
<dbReference type="CDD" id="cd00130">
    <property type="entry name" value="PAS"/>
    <property type="match status" value="1"/>
</dbReference>
<dbReference type="CDD" id="cd01949">
    <property type="entry name" value="GGDEF"/>
    <property type="match status" value="1"/>
</dbReference>
<dbReference type="InterPro" id="IPR000014">
    <property type="entry name" value="PAS"/>
</dbReference>
<feature type="domain" description="HAMP" evidence="5">
    <location>
        <begin position="323"/>
        <end position="376"/>
    </location>
</feature>
<feature type="domain" description="EAL" evidence="4">
    <location>
        <begin position="800"/>
        <end position="1054"/>
    </location>
</feature>
<dbReference type="CDD" id="cd06225">
    <property type="entry name" value="HAMP"/>
    <property type="match status" value="1"/>
</dbReference>
<dbReference type="Pfam" id="PF00990">
    <property type="entry name" value="GGDEF"/>
    <property type="match status" value="1"/>
</dbReference>
<dbReference type="NCBIfam" id="TIGR00254">
    <property type="entry name" value="GGDEF"/>
    <property type="match status" value="1"/>
</dbReference>
<dbReference type="FunFam" id="3.30.70.270:FF:000001">
    <property type="entry name" value="Diguanylate cyclase domain protein"/>
    <property type="match status" value="1"/>
</dbReference>
<evidence type="ECO:0000313" key="8">
    <source>
        <dbReference type="Proteomes" id="UP000494329"/>
    </source>
</evidence>
<organism evidence="7 8">
    <name type="scientific">Paraburkholderia solisilvae</name>
    <dbReference type="NCBI Taxonomy" id="624376"/>
    <lineage>
        <taxon>Bacteria</taxon>
        <taxon>Pseudomonadati</taxon>
        <taxon>Pseudomonadota</taxon>
        <taxon>Betaproteobacteria</taxon>
        <taxon>Burkholderiales</taxon>
        <taxon>Burkholderiaceae</taxon>
        <taxon>Paraburkholderia</taxon>
    </lineage>
</organism>
<dbReference type="InterPro" id="IPR000700">
    <property type="entry name" value="PAS-assoc_C"/>
</dbReference>
<dbReference type="PANTHER" id="PTHR44757:SF2">
    <property type="entry name" value="BIOFILM ARCHITECTURE MAINTENANCE PROTEIN MBAA"/>
    <property type="match status" value="1"/>
</dbReference>
<keyword evidence="1" id="KW-1133">Transmembrane helix</keyword>
<evidence type="ECO:0000313" key="7">
    <source>
        <dbReference type="EMBL" id="CAB3767603.1"/>
    </source>
</evidence>
<sequence>MKRNLFFRLLARLRVGRKLLLIYLLDLSAVLYISGILIHEKYIAIDFSNKEIVGNVYLRTVRDALVEVAQAGAGARPPEQTLQQTALALHDAETRYGAAMQSAQLNQRVRDALVALSHDAGPRAAGVNEALLACRELVTRIGNQSNLILDPDLDSYYSMSLSILRYPALLDRVNQIGSDLRDDRRPAAADLLRTRYLVHEGQLDAVLQGLRTDFAEAVAANHELDRALGPSIQQMNRSIEDYRRAARAIVDSGGADTARFAAADAAQQRVVTDVDETWRKTGIELDRLLHERVRALFARMWLHLGTALFLLCGILTMVYTVALQISRPLRQLARVMDTVRRTGDHSLRARWHSQDEIGVLVSGFNEMLEQLDRERDVQKELAATARASAAQHALVEATPVPMVVTAVPGHEVLHANRPALYWLNGCAIDPWARGLDSGTRARFFQQLSDREAVDEFEVHWKATDESTWAMLSARRLSFQGQDAILTAFTPINQIKLMEQRLELWARVFEASSEAILILDDGYRLLTANAAFYRTTGYRSDDVVGRAPGFIVDGLPDEGGFAAVARRVDRASTWNGEAQVRRRHGGDYPAWLMVSVVRDPKAHVTHYICTLIDISDRKKSEARIQFLAEHDFLTELPNRALFKKRLAVALDTAKRTGRRLAVLFIDLDRFKDINDSLGHHIGDGLLRSVAARLVRSVRHDDTVSRLGGDEFTVILNGAQSAADVARTIEERMIPLVGETHDVSGIAIQVSCSVGIAMYPEDGHDIDTLMQNADLAMYQAKAAGRNLAKFFSPDMIEHSRMRLALEACLRTAIERDELWLAYQPRVDTTSGEVVAVEALLRWDSGELGRMSPAQFIPLAEETRLIVPIGAWVIDEACRQLASWRDGALAGLTLSINLSTVQLREDAIVDTLKASLARHRVAPERLELEITESVLLDGAQRNIATIGALRALGVRISLDDFGTGYSSLSYLNRFPLDRLKIDRTFVHNKLDKPTDLAIVEAIVRLGHMLGLRVVAEGVENEREANLLRSIGCDELQGFWIARPLSPVQLDDWMREQRNERSPRSVEA</sequence>
<feature type="domain" description="PAC" evidence="3">
    <location>
        <begin position="573"/>
        <end position="625"/>
    </location>
</feature>
<name>A0A6J5EN49_9BURK</name>
<dbReference type="PROSITE" id="PS50885">
    <property type="entry name" value="HAMP"/>
    <property type="match status" value="1"/>
</dbReference>
<evidence type="ECO:0000259" key="6">
    <source>
        <dbReference type="PROSITE" id="PS50887"/>
    </source>
</evidence>
<dbReference type="EMBL" id="CADIKF010000052">
    <property type="protein sequence ID" value="CAB3767603.1"/>
    <property type="molecule type" value="Genomic_DNA"/>
</dbReference>
<proteinExistence type="predicted"/>
<dbReference type="InterPro" id="IPR001610">
    <property type="entry name" value="PAC"/>
</dbReference>
<dbReference type="Gene3D" id="6.10.340.10">
    <property type="match status" value="1"/>
</dbReference>
<evidence type="ECO:0000256" key="1">
    <source>
        <dbReference type="SAM" id="Phobius"/>
    </source>
</evidence>
<dbReference type="PROSITE" id="PS50113">
    <property type="entry name" value="PAC"/>
    <property type="match status" value="1"/>
</dbReference>
<dbReference type="NCBIfam" id="TIGR00229">
    <property type="entry name" value="sensory_box"/>
    <property type="match status" value="1"/>
</dbReference>
<dbReference type="PROSITE" id="PS50887">
    <property type="entry name" value="GGDEF"/>
    <property type="match status" value="1"/>
</dbReference>
<dbReference type="GO" id="GO:0003824">
    <property type="term" value="F:catalytic activity"/>
    <property type="evidence" value="ECO:0007669"/>
    <property type="project" value="UniProtKB-ARBA"/>
</dbReference>
<gene>
    <name evidence="7" type="ORF">LMG29739_05106</name>
</gene>
<dbReference type="InterPro" id="IPR001633">
    <property type="entry name" value="EAL_dom"/>
</dbReference>
<dbReference type="Gene3D" id="3.30.450.20">
    <property type="entry name" value="PAS domain"/>
    <property type="match status" value="1"/>
</dbReference>
<dbReference type="Pfam" id="PF13426">
    <property type="entry name" value="PAS_9"/>
    <property type="match status" value="1"/>
</dbReference>
<keyword evidence="8" id="KW-1185">Reference proteome</keyword>
<dbReference type="SMART" id="SM00091">
    <property type="entry name" value="PAS"/>
    <property type="match status" value="2"/>
</dbReference>
<keyword evidence="1" id="KW-0812">Transmembrane</keyword>
<evidence type="ECO:0000259" key="5">
    <source>
        <dbReference type="PROSITE" id="PS50885"/>
    </source>
</evidence>
<dbReference type="PANTHER" id="PTHR44757">
    <property type="entry name" value="DIGUANYLATE CYCLASE DGCP"/>
    <property type="match status" value="1"/>
</dbReference>
<feature type="transmembrane region" description="Helical" evidence="1">
    <location>
        <begin position="20"/>
        <end position="38"/>
    </location>
</feature>
<dbReference type="InterPro" id="IPR043128">
    <property type="entry name" value="Rev_trsase/Diguanyl_cyclase"/>
</dbReference>
<dbReference type="SMART" id="SM00267">
    <property type="entry name" value="GGDEF"/>
    <property type="match status" value="1"/>
</dbReference>
<dbReference type="InterPro" id="IPR035919">
    <property type="entry name" value="EAL_sf"/>
</dbReference>
<evidence type="ECO:0000259" key="3">
    <source>
        <dbReference type="PROSITE" id="PS50113"/>
    </source>
</evidence>
<feature type="transmembrane region" description="Helical" evidence="1">
    <location>
        <begin position="301"/>
        <end position="322"/>
    </location>
</feature>
<dbReference type="SMART" id="SM00304">
    <property type="entry name" value="HAMP"/>
    <property type="match status" value="1"/>
</dbReference>
<feature type="domain" description="PAS" evidence="2">
    <location>
        <begin position="500"/>
        <end position="545"/>
    </location>
</feature>
<dbReference type="SUPFAM" id="SSF141868">
    <property type="entry name" value="EAL domain-like"/>
    <property type="match status" value="1"/>
</dbReference>
<feature type="domain" description="GGDEF" evidence="6">
    <location>
        <begin position="657"/>
        <end position="791"/>
    </location>
</feature>
<dbReference type="Pfam" id="PF00563">
    <property type="entry name" value="EAL"/>
    <property type="match status" value="1"/>
</dbReference>
<dbReference type="Gene3D" id="3.30.70.270">
    <property type="match status" value="1"/>
</dbReference>